<feature type="compositionally biased region" description="Acidic residues" evidence="6">
    <location>
        <begin position="437"/>
        <end position="448"/>
    </location>
</feature>
<dbReference type="PANTHER" id="PTHR12228">
    <property type="entry name" value="TRANSCRIPTION INITIATION FACTOR TFIID 55 KD SUBUNIT-RELATED"/>
    <property type="match status" value="1"/>
</dbReference>
<feature type="compositionally biased region" description="Low complexity" evidence="6">
    <location>
        <begin position="16"/>
        <end position="37"/>
    </location>
</feature>
<evidence type="ECO:0000256" key="2">
    <source>
        <dbReference type="ARBA" id="ARBA00009368"/>
    </source>
</evidence>
<evidence type="ECO:0000256" key="4">
    <source>
        <dbReference type="ARBA" id="ARBA00023163"/>
    </source>
</evidence>
<reference evidence="8 9" key="1">
    <citation type="submission" date="2024-07" db="EMBL/GenBank/DDBJ databases">
        <title>Draft sequence of the Neodothiora populina.</title>
        <authorList>
            <person name="Drown D.D."/>
            <person name="Schuette U.S."/>
            <person name="Buechlein A.B."/>
            <person name="Rusch D.R."/>
            <person name="Winton L.W."/>
            <person name="Adams G.A."/>
        </authorList>
    </citation>
    <scope>NUCLEOTIDE SEQUENCE [LARGE SCALE GENOMIC DNA]</scope>
    <source>
        <strain evidence="8 9">CPC 39397</strain>
    </source>
</reference>
<dbReference type="Pfam" id="PF04658">
    <property type="entry name" value="TAFII55_N"/>
    <property type="match status" value="1"/>
</dbReference>
<feature type="domain" description="TAFII55 protein conserved region" evidence="7">
    <location>
        <begin position="218"/>
        <end position="380"/>
    </location>
</feature>
<comment type="caution">
    <text evidence="8">The sequence shown here is derived from an EMBL/GenBank/DDBJ whole genome shotgun (WGS) entry which is preliminary data.</text>
</comment>
<feature type="compositionally biased region" description="Basic residues" evidence="6">
    <location>
        <begin position="91"/>
        <end position="101"/>
    </location>
</feature>
<dbReference type="SMART" id="SM01370">
    <property type="entry name" value="TAFII55_N"/>
    <property type="match status" value="1"/>
</dbReference>
<keyword evidence="3" id="KW-0805">Transcription regulation</keyword>
<evidence type="ECO:0000259" key="7">
    <source>
        <dbReference type="SMART" id="SM01370"/>
    </source>
</evidence>
<feature type="compositionally biased region" description="Pro residues" evidence="6">
    <location>
        <begin position="76"/>
        <end position="90"/>
    </location>
</feature>
<gene>
    <name evidence="8" type="ORF">AAFC00_002839</name>
</gene>
<feature type="compositionally biased region" description="Basic and acidic residues" evidence="6">
    <location>
        <begin position="575"/>
        <end position="590"/>
    </location>
</feature>
<dbReference type="InterPro" id="IPR037817">
    <property type="entry name" value="TAF7"/>
</dbReference>
<feature type="compositionally biased region" description="Low complexity" evidence="6">
    <location>
        <begin position="518"/>
        <end position="540"/>
    </location>
</feature>
<keyword evidence="4" id="KW-0804">Transcription</keyword>
<dbReference type="RefSeq" id="XP_069198723.1">
    <property type="nucleotide sequence ID" value="XM_069342221.1"/>
</dbReference>
<evidence type="ECO:0000313" key="9">
    <source>
        <dbReference type="Proteomes" id="UP001562354"/>
    </source>
</evidence>
<dbReference type="InterPro" id="IPR006751">
    <property type="entry name" value="TAFII55_prot_cons_reg"/>
</dbReference>
<protein>
    <recommendedName>
        <fullName evidence="7">TAFII55 protein conserved region domain-containing protein</fullName>
    </recommendedName>
</protein>
<comment type="subcellular location">
    <subcellularLocation>
        <location evidence="1">Nucleus</location>
    </subcellularLocation>
</comment>
<comment type="similarity">
    <text evidence="2">Belongs to the TAF7 family.</text>
</comment>
<dbReference type="EMBL" id="JBFMKM010000012">
    <property type="protein sequence ID" value="KAL1302447.1"/>
    <property type="molecule type" value="Genomic_DNA"/>
</dbReference>
<evidence type="ECO:0000256" key="3">
    <source>
        <dbReference type="ARBA" id="ARBA00023015"/>
    </source>
</evidence>
<proteinExistence type="inferred from homology"/>
<dbReference type="PANTHER" id="PTHR12228:SF0">
    <property type="entry name" value="TATA-BOX BINDING PROTEIN ASSOCIATED FACTOR 7"/>
    <property type="match status" value="1"/>
</dbReference>
<dbReference type="GeneID" id="95976541"/>
<sequence length="637" mass="67954">MKIKIRASGDGLSSVPSTPLTETPTPATAQTPGTTGKPRIKLKSSQPATPVGEVAPSAFPASASASASASSSSPSQQPPPLAEPLGPPPTKPKRPYNRKPKPQAEDGSSQKKRTASDDIAPANTKRPTLSLHPSRRSSTTKAEQDDDDLAAPTPVSAGPRISLKARKAQPDGAASAARRDSKRGGFRLKPSLKAPPPKRPVGVGYDSEDSDAEVDPLIESQFILRMQPGPDCDYLRDAIANKMVGLPRNEGGADVSLKFLDKDHRRVSLIVRGTLYAAAMLDLPCIIEGMKSWDKRGWWKVADICQMLLVLGPTESDATAKTYPLPKEVDKNTWAYPHGLTPPMHYVRKRRFRKRASYRTVEHIDEEVERLIQADKDAESATFKVVDDSIDDTMQGPDDGDYDDDDDDDDDDEDADGEDPDNYLNTTENGYGGAYTEEPDAEGDDDEGFDVDLEAELRAGLETGHALPSAVIAAAAAAAAAGTAPSATTTTTSVQPPLPVADAAANLGAVESAIAEAMAAPSPSAATAAPTPSIIAPSSEDAGGAPGESSEDDDDDDDDDESSSDEDAIDEDLVERERELEGQRQDVEELERRISQAKVDIAGQKNALLRQRKVKLLEQLEEELGVKRRALGLGEDD</sequence>
<feature type="region of interest" description="Disordered" evidence="6">
    <location>
        <begin position="383"/>
        <end position="448"/>
    </location>
</feature>
<feature type="compositionally biased region" description="Acidic residues" evidence="6">
    <location>
        <begin position="549"/>
        <end position="574"/>
    </location>
</feature>
<evidence type="ECO:0000256" key="6">
    <source>
        <dbReference type="SAM" id="MobiDB-lite"/>
    </source>
</evidence>
<dbReference type="CDD" id="cd08047">
    <property type="entry name" value="TAF7"/>
    <property type="match status" value="1"/>
</dbReference>
<organism evidence="8 9">
    <name type="scientific">Neodothiora populina</name>
    <dbReference type="NCBI Taxonomy" id="2781224"/>
    <lineage>
        <taxon>Eukaryota</taxon>
        <taxon>Fungi</taxon>
        <taxon>Dikarya</taxon>
        <taxon>Ascomycota</taxon>
        <taxon>Pezizomycotina</taxon>
        <taxon>Dothideomycetes</taxon>
        <taxon>Dothideomycetidae</taxon>
        <taxon>Dothideales</taxon>
        <taxon>Dothioraceae</taxon>
        <taxon>Neodothiora</taxon>
    </lineage>
</organism>
<accession>A0ABR3P8E4</accession>
<evidence type="ECO:0000256" key="1">
    <source>
        <dbReference type="ARBA" id="ARBA00004123"/>
    </source>
</evidence>
<dbReference type="Proteomes" id="UP001562354">
    <property type="component" value="Unassembled WGS sequence"/>
</dbReference>
<keyword evidence="9" id="KW-1185">Reference proteome</keyword>
<feature type="region of interest" description="Disordered" evidence="6">
    <location>
        <begin position="518"/>
        <end position="590"/>
    </location>
</feature>
<name>A0ABR3P8E4_9PEZI</name>
<keyword evidence="5" id="KW-0539">Nucleus</keyword>
<evidence type="ECO:0000313" key="8">
    <source>
        <dbReference type="EMBL" id="KAL1302447.1"/>
    </source>
</evidence>
<feature type="compositionally biased region" description="Acidic residues" evidence="6">
    <location>
        <begin position="398"/>
        <end position="421"/>
    </location>
</feature>
<feature type="compositionally biased region" description="Low complexity" evidence="6">
    <location>
        <begin position="55"/>
        <end position="75"/>
    </location>
</feature>
<feature type="region of interest" description="Disordered" evidence="6">
    <location>
        <begin position="1"/>
        <end position="210"/>
    </location>
</feature>
<evidence type="ECO:0000256" key="5">
    <source>
        <dbReference type="ARBA" id="ARBA00023242"/>
    </source>
</evidence>